<evidence type="ECO:0000256" key="4">
    <source>
        <dbReference type="ARBA" id="ARBA00022989"/>
    </source>
</evidence>
<dbReference type="InParanoid" id="A7SDT4"/>
<dbReference type="GO" id="GO:0016020">
    <property type="term" value="C:membrane"/>
    <property type="evidence" value="ECO:0000318"/>
    <property type="project" value="GO_Central"/>
</dbReference>
<keyword evidence="12" id="KW-1185">Reference proteome</keyword>
<dbReference type="PhylomeDB" id="A7SDT4"/>
<dbReference type="SMART" id="SM00303">
    <property type="entry name" value="GPS"/>
    <property type="match status" value="1"/>
</dbReference>
<dbReference type="GO" id="GO:0050982">
    <property type="term" value="P:detection of mechanical stimulus"/>
    <property type="evidence" value="ECO:0000318"/>
    <property type="project" value="GO_Central"/>
</dbReference>
<evidence type="ECO:0000256" key="2">
    <source>
        <dbReference type="ARBA" id="ARBA00007200"/>
    </source>
</evidence>
<dbReference type="OMA" id="KNPEREC"/>
<dbReference type="Proteomes" id="UP000001593">
    <property type="component" value="Unassembled WGS sequence"/>
</dbReference>
<evidence type="ECO:0000259" key="10">
    <source>
        <dbReference type="PROSITE" id="PS50221"/>
    </source>
</evidence>
<dbReference type="SMART" id="SM00308">
    <property type="entry name" value="LH2"/>
    <property type="match status" value="1"/>
</dbReference>
<dbReference type="InterPro" id="IPR000203">
    <property type="entry name" value="GPS"/>
</dbReference>
<comment type="subcellular location">
    <subcellularLocation>
        <location evidence="1">Membrane</location>
    </subcellularLocation>
</comment>
<dbReference type="SUPFAM" id="SSF49723">
    <property type="entry name" value="Lipase/lipooxygenase domain (PLAT/LH2 domain)"/>
    <property type="match status" value="1"/>
</dbReference>
<dbReference type="InterPro" id="IPR046338">
    <property type="entry name" value="GAIN_dom_sf"/>
</dbReference>
<evidence type="ECO:0000256" key="5">
    <source>
        <dbReference type="ARBA" id="ARBA00023136"/>
    </source>
</evidence>
<evidence type="ECO:0000313" key="12">
    <source>
        <dbReference type="Proteomes" id="UP000001593"/>
    </source>
</evidence>
<dbReference type="AlphaFoldDB" id="A7SDT4"/>
<dbReference type="Pfam" id="PF01477">
    <property type="entry name" value="PLAT"/>
    <property type="match status" value="1"/>
</dbReference>
<dbReference type="InterPro" id="IPR001024">
    <property type="entry name" value="PLAT/LH2_dom"/>
</dbReference>
<evidence type="ECO:0000256" key="3">
    <source>
        <dbReference type="ARBA" id="ARBA00022692"/>
    </source>
</evidence>
<keyword evidence="3 8" id="KW-0812">Transmembrane</keyword>
<comment type="similarity">
    <text evidence="2">Belongs to the polycystin family.</text>
</comment>
<sequence>MGACLYWEEGRQTWSSRGCRVGPKSRPGSLHCKCDHLTSFGGDFFVSPNPIDFDIVFKRFQDFDAKNFVVFFVVFSILGLYLIALVFAMRADRKDTAKAVENLHLDISSGNWYEITIYTGVWRNNGTTANVAATISGQNGASEVIPLSDRYSKRRLFARASINTFTVSLSNDIGPVTSLKLWHDNYGSNPSWFIHQVVITNLETDSKTYFVCNRWLAVDKGDGQLEGEFKVASKKELSSFKYQFYSRLSRNLGDGHLWLSVVTRPPHSPFTRAQRLSCCLSVLYCAMVASAMFY</sequence>
<gene>
    <name evidence="11" type="ORF">NEMVEDRAFT_v1g114460</name>
</gene>
<dbReference type="STRING" id="45351.A7SDT4"/>
<dbReference type="InterPro" id="IPR036392">
    <property type="entry name" value="PLAT/LH2_dom_sf"/>
</dbReference>
<keyword evidence="5 8" id="KW-0472">Membrane</keyword>
<evidence type="ECO:0000259" key="9">
    <source>
        <dbReference type="PROSITE" id="PS50095"/>
    </source>
</evidence>
<dbReference type="InterPro" id="IPR057244">
    <property type="entry name" value="GAIN_B"/>
</dbReference>
<dbReference type="EMBL" id="DS469632">
    <property type="protein sequence ID" value="EDO38168.1"/>
    <property type="molecule type" value="Genomic_DNA"/>
</dbReference>
<protein>
    <submittedName>
        <fullName evidence="11">Uncharacterized protein</fullName>
    </submittedName>
</protein>
<evidence type="ECO:0000313" key="11">
    <source>
        <dbReference type="EMBL" id="EDO38168.1"/>
    </source>
</evidence>
<dbReference type="Gene3D" id="2.60.60.20">
    <property type="entry name" value="PLAT/LH2 domain"/>
    <property type="match status" value="1"/>
</dbReference>
<feature type="non-terminal residue" evidence="11">
    <location>
        <position position="1"/>
    </location>
</feature>
<dbReference type="Pfam" id="PF01825">
    <property type="entry name" value="GPS"/>
    <property type="match status" value="1"/>
</dbReference>
<name>A7SDT4_NEMVE</name>
<accession>A7SDT4</accession>
<dbReference type="GO" id="GO:0005262">
    <property type="term" value="F:calcium channel activity"/>
    <property type="evidence" value="ECO:0000318"/>
    <property type="project" value="GO_Central"/>
</dbReference>
<keyword evidence="4 8" id="KW-1133">Transmembrane helix</keyword>
<dbReference type="PROSITE" id="PS50221">
    <property type="entry name" value="GAIN_B"/>
    <property type="match status" value="1"/>
</dbReference>
<feature type="domain" description="GAIN-B" evidence="10">
    <location>
        <begin position="1"/>
        <end position="52"/>
    </location>
</feature>
<keyword evidence="6" id="KW-1015">Disulfide bond</keyword>
<feature type="transmembrane region" description="Helical" evidence="8">
    <location>
        <begin position="68"/>
        <end position="88"/>
    </location>
</feature>
<dbReference type="PROSITE" id="PS50095">
    <property type="entry name" value="PLAT"/>
    <property type="match status" value="1"/>
</dbReference>
<dbReference type="InterPro" id="IPR051223">
    <property type="entry name" value="Polycystin"/>
</dbReference>
<dbReference type="HOGENOM" id="CLU_009624_1_0_1"/>
<organism evidence="11 12">
    <name type="scientific">Nematostella vectensis</name>
    <name type="common">Starlet sea anemone</name>
    <dbReference type="NCBI Taxonomy" id="45351"/>
    <lineage>
        <taxon>Eukaryota</taxon>
        <taxon>Metazoa</taxon>
        <taxon>Cnidaria</taxon>
        <taxon>Anthozoa</taxon>
        <taxon>Hexacorallia</taxon>
        <taxon>Actiniaria</taxon>
        <taxon>Edwardsiidae</taxon>
        <taxon>Nematostella</taxon>
    </lineage>
</organism>
<dbReference type="PANTHER" id="PTHR10877:SF150">
    <property type="entry name" value="REJ DOMAIN-CONTAINING PROTEIN"/>
    <property type="match status" value="1"/>
</dbReference>
<comment type="caution">
    <text evidence="7">Lacks conserved residue(s) required for the propagation of feature annotation.</text>
</comment>
<dbReference type="eggNOG" id="KOG3599">
    <property type="taxonomic scope" value="Eukaryota"/>
</dbReference>
<dbReference type="Gene3D" id="2.60.220.50">
    <property type="match status" value="1"/>
</dbReference>
<proteinExistence type="inferred from homology"/>
<reference evidence="11 12" key="1">
    <citation type="journal article" date="2007" name="Science">
        <title>Sea anemone genome reveals ancestral eumetazoan gene repertoire and genomic organization.</title>
        <authorList>
            <person name="Putnam N.H."/>
            <person name="Srivastava M."/>
            <person name="Hellsten U."/>
            <person name="Dirks B."/>
            <person name="Chapman J."/>
            <person name="Salamov A."/>
            <person name="Terry A."/>
            <person name="Shapiro H."/>
            <person name="Lindquist E."/>
            <person name="Kapitonov V.V."/>
            <person name="Jurka J."/>
            <person name="Genikhovich G."/>
            <person name="Grigoriev I.V."/>
            <person name="Lucas S.M."/>
            <person name="Steele R.E."/>
            <person name="Finnerty J.R."/>
            <person name="Technau U."/>
            <person name="Martindale M.Q."/>
            <person name="Rokhsar D.S."/>
        </authorList>
    </citation>
    <scope>NUCLEOTIDE SEQUENCE [LARGE SCALE GENOMIC DNA]</scope>
    <source>
        <strain evidence="12">CH2 X CH6</strain>
    </source>
</reference>
<dbReference type="PANTHER" id="PTHR10877">
    <property type="entry name" value="POLYCYSTIN FAMILY MEMBER"/>
    <property type="match status" value="1"/>
</dbReference>
<evidence type="ECO:0000256" key="1">
    <source>
        <dbReference type="ARBA" id="ARBA00004370"/>
    </source>
</evidence>
<feature type="domain" description="PLAT" evidence="9">
    <location>
        <begin position="111"/>
        <end position="230"/>
    </location>
</feature>
<evidence type="ECO:0000256" key="6">
    <source>
        <dbReference type="ARBA" id="ARBA00023157"/>
    </source>
</evidence>
<evidence type="ECO:0000256" key="8">
    <source>
        <dbReference type="SAM" id="Phobius"/>
    </source>
</evidence>
<evidence type="ECO:0000256" key="7">
    <source>
        <dbReference type="PROSITE-ProRule" id="PRU00152"/>
    </source>
</evidence>